<keyword evidence="4" id="KW-1185">Reference proteome</keyword>
<protein>
    <recommendedName>
        <fullName evidence="5">DUF1917-domain-containing protein</fullName>
    </recommendedName>
</protein>
<name>A0A5C3N1B5_9AGAM</name>
<dbReference type="PANTHER" id="PTHR31977:SF1">
    <property type="entry name" value="UPF0696 PROTEIN C11ORF68"/>
    <property type="match status" value="1"/>
</dbReference>
<reference evidence="3 4" key="1">
    <citation type="journal article" date="2019" name="Nat. Ecol. Evol.">
        <title>Megaphylogeny resolves global patterns of mushroom evolution.</title>
        <authorList>
            <person name="Varga T."/>
            <person name="Krizsan K."/>
            <person name="Foldi C."/>
            <person name="Dima B."/>
            <person name="Sanchez-Garcia M."/>
            <person name="Sanchez-Ramirez S."/>
            <person name="Szollosi G.J."/>
            <person name="Szarkandi J.G."/>
            <person name="Papp V."/>
            <person name="Albert L."/>
            <person name="Andreopoulos W."/>
            <person name="Angelini C."/>
            <person name="Antonin V."/>
            <person name="Barry K.W."/>
            <person name="Bougher N.L."/>
            <person name="Buchanan P."/>
            <person name="Buyck B."/>
            <person name="Bense V."/>
            <person name="Catcheside P."/>
            <person name="Chovatia M."/>
            <person name="Cooper J."/>
            <person name="Damon W."/>
            <person name="Desjardin D."/>
            <person name="Finy P."/>
            <person name="Geml J."/>
            <person name="Haridas S."/>
            <person name="Hughes K."/>
            <person name="Justo A."/>
            <person name="Karasinski D."/>
            <person name="Kautmanova I."/>
            <person name="Kiss B."/>
            <person name="Kocsube S."/>
            <person name="Kotiranta H."/>
            <person name="LaButti K.M."/>
            <person name="Lechner B.E."/>
            <person name="Liimatainen K."/>
            <person name="Lipzen A."/>
            <person name="Lukacs Z."/>
            <person name="Mihaltcheva S."/>
            <person name="Morgado L.N."/>
            <person name="Niskanen T."/>
            <person name="Noordeloos M.E."/>
            <person name="Ohm R.A."/>
            <person name="Ortiz-Santana B."/>
            <person name="Ovrebo C."/>
            <person name="Racz N."/>
            <person name="Riley R."/>
            <person name="Savchenko A."/>
            <person name="Shiryaev A."/>
            <person name="Soop K."/>
            <person name="Spirin V."/>
            <person name="Szebenyi C."/>
            <person name="Tomsovsky M."/>
            <person name="Tulloss R.E."/>
            <person name="Uehling J."/>
            <person name="Grigoriev I.V."/>
            <person name="Vagvolgyi C."/>
            <person name="Papp T."/>
            <person name="Martin F.M."/>
            <person name="Miettinen O."/>
            <person name="Hibbett D.S."/>
            <person name="Nagy L.G."/>
        </authorList>
    </citation>
    <scope>NUCLEOTIDE SEQUENCE [LARGE SCALE GENOMIC DNA]</scope>
    <source>
        <strain evidence="3 4">OMC1185</strain>
    </source>
</reference>
<feature type="region of interest" description="Disordered" evidence="2">
    <location>
        <begin position="86"/>
        <end position="105"/>
    </location>
</feature>
<comment type="similarity">
    <text evidence="1">Belongs to the UPF0696 family.</text>
</comment>
<dbReference type="SUPFAM" id="SSF55418">
    <property type="entry name" value="eIF4e-like"/>
    <property type="match status" value="1"/>
</dbReference>
<feature type="compositionally biased region" description="Acidic residues" evidence="2">
    <location>
        <begin position="265"/>
        <end position="276"/>
    </location>
</feature>
<dbReference type="Pfam" id="PF08939">
    <property type="entry name" value="Bles03"/>
    <property type="match status" value="1"/>
</dbReference>
<dbReference type="EMBL" id="ML213512">
    <property type="protein sequence ID" value="TFK51087.1"/>
    <property type="molecule type" value="Genomic_DNA"/>
</dbReference>
<proteinExistence type="inferred from homology"/>
<dbReference type="AlphaFoldDB" id="A0A5C3N1B5"/>
<dbReference type="PANTHER" id="PTHR31977">
    <property type="entry name" value="UPF0696 PROTEIN C11ORF68"/>
    <property type="match status" value="1"/>
</dbReference>
<evidence type="ECO:0008006" key="5">
    <source>
        <dbReference type="Google" id="ProtNLM"/>
    </source>
</evidence>
<accession>A0A5C3N1B5</accession>
<dbReference type="Proteomes" id="UP000305948">
    <property type="component" value="Unassembled WGS sequence"/>
</dbReference>
<dbReference type="Gene3D" id="3.30.760.10">
    <property type="entry name" value="RNA Cap, Translation Initiation Factor Eif4e"/>
    <property type="match status" value="1"/>
</dbReference>
<evidence type="ECO:0000256" key="1">
    <source>
        <dbReference type="ARBA" id="ARBA00010568"/>
    </source>
</evidence>
<dbReference type="STRING" id="5364.A0A5C3N1B5"/>
<evidence type="ECO:0000313" key="3">
    <source>
        <dbReference type="EMBL" id="TFK51087.1"/>
    </source>
</evidence>
<gene>
    <name evidence="3" type="ORF">OE88DRAFT_1630297</name>
</gene>
<dbReference type="InterPro" id="IPR023398">
    <property type="entry name" value="TIF_eIF4e-like"/>
</dbReference>
<feature type="compositionally biased region" description="Basic and acidic residues" evidence="2">
    <location>
        <begin position="315"/>
        <end position="345"/>
    </location>
</feature>
<dbReference type="InterPro" id="IPR015034">
    <property type="entry name" value="Bles03"/>
</dbReference>
<dbReference type="OrthoDB" id="10067381at2759"/>
<sequence length="345" mass="38328">MSKLAKEDDSLPESYAYAWSADSSLSLEKFIAKYRPSMVQDDGTKPWIWVKGSDPLKEDGDCDAATEEASALCMFLLTHAQSVRNDPAIPTRSNKKTGARSKKELREEAQAEATEKLKAISIKHGFVSGKWLLFAPPQKVDQIWTILARSLAYGALAGTQAHLAKVATSPQTETPHYQHVMCLYIPDVYDEEAVRDVMYVLLRKHGMNLSGVKSNLYTAIGLDSKHPSGISSTVWKNTSLMKDSDIKELKDTYYAEIPSRKSSGDDETTGAAEEEDKANHATVAPATEKPKPKPKLKKKVANDNPFISDEEEQEEPKPAIGKREQPRRVVKEDGPPKKRTRQGDQ</sequence>
<evidence type="ECO:0000313" key="4">
    <source>
        <dbReference type="Proteomes" id="UP000305948"/>
    </source>
</evidence>
<evidence type="ECO:0000256" key="2">
    <source>
        <dbReference type="SAM" id="MobiDB-lite"/>
    </source>
</evidence>
<organism evidence="3 4">
    <name type="scientific">Heliocybe sulcata</name>
    <dbReference type="NCBI Taxonomy" id="5364"/>
    <lineage>
        <taxon>Eukaryota</taxon>
        <taxon>Fungi</taxon>
        <taxon>Dikarya</taxon>
        <taxon>Basidiomycota</taxon>
        <taxon>Agaricomycotina</taxon>
        <taxon>Agaricomycetes</taxon>
        <taxon>Gloeophyllales</taxon>
        <taxon>Gloeophyllaceae</taxon>
        <taxon>Heliocybe</taxon>
    </lineage>
</organism>
<feature type="region of interest" description="Disordered" evidence="2">
    <location>
        <begin position="257"/>
        <end position="345"/>
    </location>
</feature>